<name>A0A7S0BLE6_9RHOD</name>
<proteinExistence type="predicted"/>
<reference evidence="1" key="1">
    <citation type="submission" date="2021-01" db="EMBL/GenBank/DDBJ databases">
        <authorList>
            <person name="Corre E."/>
            <person name="Pelletier E."/>
            <person name="Niang G."/>
            <person name="Scheremetjew M."/>
            <person name="Finn R."/>
            <person name="Kale V."/>
            <person name="Holt S."/>
            <person name="Cochrane G."/>
            <person name="Meng A."/>
            <person name="Brown T."/>
            <person name="Cohen L."/>
        </authorList>
    </citation>
    <scope>NUCLEOTIDE SEQUENCE</scope>
    <source>
        <strain evidence="1">UTEX LB 2760</strain>
    </source>
</reference>
<dbReference type="EMBL" id="HBEK01013846">
    <property type="protein sequence ID" value="CAD8397542.1"/>
    <property type="molecule type" value="Transcribed_RNA"/>
</dbReference>
<sequence length="584" mass="65753">MSLVVEGLLQLAKSAAFWIEKLVLGEYATQSLRHITGLSEAGLGLNQFNRTLHNAEKGSSAELKLLLIEMSELRAELPAPQVSKLYRFLCRDQVSLELLRLVTSTEERDPRETTLVLEDVRAKKMLSYVASNAIAYGPSYVLVSVCRTEEPFRSLLRYFEGDPEALDSGVTTNVCQVVFAALNLKPLWTLMRMDEVGSFIHNLVKHIAHEAVADLLTHFLDKRESMNRFFGTTDRLVRLSLSLICHENIFDLLASAFIAAIELENVELSSSKTIENSCHVFANVAYHLQNDLHHYITEKSTSQLNIFLRLKPLTEIFNAGLNTALRNELSGAPRESLRLFEDMIVLGTEANGVDRSATTELELFLRTKTSDLLALLQCGRGGLPDAIEGIPIREIRLEISRFFGTCFRRCSQEHVEHLVTSDTIGEISRLCSSYPNASLLHSQWLRCVMSVLTRGNMRTIRILFREYNFLHLLLQIWRGASVQDFRRSSFASAAVDVMVEIAQLIHDANFDESSQELASVVSSLGEPYESFNQTLFDIAHNQEEQEALHFRGALSLPSKGNRSPLEKYVGTPQPALFFSNAWHT</sequence>
<protein>
    <submittedName>
        <fullName evidence="1">Uncharacterized protein</fullName>
    </submittedName>
</protein>
<accession>A0A7S0BLE6</accession>
<evidence type="ECO:0000313" key="1">
    <source>
        <dbReference type="EMBL" id="CAD8397542.1"/>
    </source>
</evidence>
<gene>
    <name evidence="1" type="ORF">RMAR0315_LOCUS7531</name>
</gene>
<organism evidence="1">
    <name type="scientific">Rhodosorus marinus</name>
    <dbReference type="NCBI Taxonomy" id="101924"/>
    <lineage>
        <taxon>Eukaryota</taxon>
        <taxon>Rhodophyta</taxon>
        <taxon>Stylonematophyceae</taxon>
        <taxon>Stylonematales</taxon>
        <taxon>Stylonemataceae</taxon>
        <taxon>Rhodosorus</taxon>
    </lineage>
</organism>
<dbReference type="AlphaFoldDB" id="A0A7S0BLE6"/>